<protein>
    <recommendedName>
        <fullName evidence="3">TRAP transporter large permease subunit</fullName>
    </recommendedName>
</protein>
<evidence type="ECO:0000313" key="1">
    <source>
        <dbReference type="EMBL" id="MBY3592092.1"/>
    </source>
</evidence>
<dbReference type="Proteomes" id="UP000720124">
    <property type="component" value="Unassembled WGS sequence"/>
</dbReference>
<evidence type="ECO:0008006" key="3">
    <source>
        <dbReference type="Google" id="ProtNLM"/>
    </source>
</evidence>
<dbReference type="EMBL" id="JABTXI010000008">
    <property type="protein sequence ID" value="MBY3592092.1"/>
    <property type="molecule type" value="Genomic_DNA"/>
</dbReference>
<evidence type="ECO:0000313" key="2">
    <source>
        <dbReference type="Proteomes" id="UP000720124"/>
    </source>
</evidence>
<organism evidence="1 2">
    <name type="scientific">Rhizobium bangladeshense</name>
    <dbReference type="NCBI Taxonomy" id="1138189"/>
    <lineage>
        <taxon>Bacteria</taxon>
        <taxon>Pseudomonadati</taxon>
        <taxon>Pseudomonadota</taxon>
        <taxon>Alphaproteobacteria</taxon>
        <taxon>Hyphomicrobiales</taxon>
        <taxon>Rhizobiaceae</taxon>
        <taxon>Rhizobium/Agrobacterium group</taxon>
        <taxon>Rhizobium</taxon>
    </lineage>
</organism>
<reference evidence="1 2" key="1">
    <citation type="submission" date="2020-06" db="EMBL/GenBank/DDBJ databases">
        <title>Global-level population genomics: horizontal gene transfer, symbiosis and evolution in Rhizobia.</title>
        <authorList>
            <person name="Gai Y."/>
        </authorList>
    </citation>
    <scope>NUCLEOTIDE SEQUENCE [LARGE SCALE GENOMIC DNA]</scope>
    <source>
        <strain evidence="1 2">PLR6_1b</strain>
    </source>
</reference>
<name>A0ABS7LKS0_9HYPH</name>
<gene>
    <name evidence="1" type="ORF">HJA87_19765</name>
</gene>
<sequence>MAFGTVIIAGIVASGEFREAIYDAIRTLDIALSINASVAIVVLTMVMDRIAESAACLGTGRSHEFLAPFAAILPSIETWRG</sequence>
<proteinExistence type="predicted"/>
<keyword evidence="2" id="KW-1185">Reference proteome</keyword>
<accession>A0ABS7LKS0</accession>
<comment type="caution">
    <text evidence="1">The sequence shown here is derived from an EMBL/GenBank/DDBJ whole genome shotgun (WGS) entry which is preliminary data.</text>
</comment>